<sequence>MLEGIDDNSLDEIARIACGGDDYPVYRRAAELPKLLQHAGWENIPPYNGEQRRSWLTDQLRRRRDTPGPLTRSSAALPIGASTSIATSL</sequence>
<keyword evidence="3" id="KW-1185">Reference proteome</keyword>
<protein>
    <submittedName>
        <fullName evidence="2">Uncharacterized protein</fullName>
    </submittedName>
</protein>
<dbReference type="AlphaFoldDB" id="A0A810N501"/>
<dbReference type="KEGG" id="pry:Prubr_50410"/>
<proteinExistence type="predicted"/>
<evidence type="ECO:0000313" key="3">
    <source>
        <dbReference type="Proteomes" id="UP000680866"/>
    </source>
</evidence>
<dbReference type="Proteomes" id="UP000680866">
    <property type="component" value="Chromosome"/>
</dbReference>
<name>A0A810N501_9ACTN</name>
<evidence type="ECO:0000313" key="2">
    <source>
        <dbReference type="EMBL" id="BCJ68020.1"/>
    </source>
</evidence>
<dbReference type="EMBL" id="AP023359">
    <property type="protein sequence ID" value="BCJ68020.1"/>
    <property type="molecule type" value="Genomic_DNA"/>
</dbReference>
<dbReference type="RefSeq" id="WP_212817297.1">
    <property type="nucleotide sequence ID" value="NZ_AP023359.1"/>
</dbReference>
<reference evidence="2" key="1">
    <citation type="submission" date="2020-08" db="EMBL/GenBank/DDBJ databases">
        <title>Whole genome shotgun sequence of Polymorphospora rubra NBRC 101157.</title>
        <authorList>
            <person name="Komaki H."/>
            <person name="Tamura T."/>
        </authorList>
    </citation>
    <scope>NUCLEOTIDE SEQUENCE</scope>
    <source>
        <strain evidence="2">NBRC 101157</strain>
    </source>
</reference>
<accession>A0A810N501</accession>
<evidence type="ECO:0000256" key="1">
    <source>
        <dbReference type="SAM" id="MobiDB-lite"/>
    </source>
</evidence>
<organism evidence="2 3">
    <name type="scientific">Polymorphospora rubra</name>
    <dbReference type="NCBI Taxonomy" id="338584"/>
    <lineage>
        <taxon>Bacteria</taxon>
        <taxon>Bacillati</taxon>
        <taxon>Actinomycetota</taxon>
        <taxon>Actinomycetes</taxon>
        <taxon>Micromonosporales</taxon>
        <taxon>Micromonosporaceae</taxon>
        <taxon>Polymorphospora</taxon>
    </lineage>
</organism>
<feature type="region of interest" description="Disordered" evidence="1">
    <location>
        <begin position="59"/>
        <end position="89"/>
    </location>
</feature>
<gene>
    <name evidence="2" type="ORF">Prubr_50410</name>
</gene>